<organism evidence="2 3">
    <name type="scientific">Fusarium poae</name>
    <dbReference type="NCBI Taxonomy" id="36050"/>
    <lineage>
        <taxon>Eukaryota</taxon>
        <taxon>Fungi</taxon>
        <taxon>Dikarya</taxon>
        <taxon>Ascomycota</taxon>
        <taxon>Pezizomycotina</taxon>
        <taxon>Sordariomycetes</taxon>
        <taxon>Hypocreomycetidae</taxon>
        <taxon>Hypocreales</taxon>
        <taxon>Nectriaceae</taxon>
        <taxon>Fusarium</taxon>
    </lineage>
</organism>
<proteinExistence type="predicted"/>
<evidence type="ECO:0000256" key="1">
    <source>
        <dbReference type="SAM" id="MobiDB-lite"/>
    </source>
</evidence>
<dbReference type="AlphaFoldDB" id="A0A1B8AVX1"/>
<accession>A0A1B8AVX1</accession>
<gene>
    <name evidence="2" type="ORF">FPOA_05182</name>
</gene>
<feature type="region of interest" description="Disordered" evidence="1">
    <location>
        <begin position="30"/>
        <end position="49"/>
    </location>
</feature>
<protein>
    <submittedName>
        <fullName evidence="2">Uncharacterized protein</fullName>
    </submittedName>
</protein>
<dbReference type="EMBL" id="LYXU01000002">
    <property type="protein sequence ID" value="OBS24642.1"/>
    <property type="molecule type" value="Genomic_DNA"/>
</dbReference>
<reference evidence="2 3" key="1">
    <citation type="submission" date="2016-06" db="EMBL/GenBank/DDBJ databases">
        <title>Living apart together: crosstalk between the core and supernumerary genomes in a fungal plant pathogen.</title>
        <authorList>
            <person name="Vanheule A."/>
            <person name="Audenaert K."/>
            <person name="Warris S."/>
            <person name="Van De Geest H."/>
            <person name="Schijlen E."/>
            <person name="Hofte M."/>
            <person name="De Saeger S."/>
            <person name="Haesaert G."/>
            <person name="Waalwijk C."/>
            <person name="Van Der Lee T."/>
        </authorList>
    </citation>
    <scope>NUCLEOTIDE SEQUENCE [LARGE SCALE GENOMIC DNA]</scope>
    <source>
        <strain evidence="2 3">2516</strain>
    </source>
</reference>
<dbReference type="Proteomes" id="UP000091967">
    <property type="component" value="Unassembled WGS sequence"/>
</dbReference>
<name>A0A1B8AVX1_FUSPO</name>
<evidence type="ECO:0000313" key="2">
    <source>
        <dbReference type="EMBL" id="OBS24642.1"/>
    </source>
</evidence>
<feature type="region of interest" description="Disordered" evidence="1">
    <location>
        <begin position="55"/>
        <end position="80"/>
    </location>
</feature>
<comment type="caution">
    <text evidence="2">The sequence shown here is derived from an EMBL/GenBank/DDBJ whole genome shotgun (WGS) entry which is preliminary data.</text>
</comment>
<evidence type="ECO:0000313" key="3">
    <source>
        <dbReference type="Proteomes" id="UP000091967"/>
    </source>
</evidence>
<dbReference type="OMA" id="MDYNILM"/>
<keyword evidence="3" id="KW-1185">Reference proteome</keyword>
<sequence length="242" mass="27910">MLEGFDHLQVNRLNLPRHLEGIKKELSKEWEKHNKASAKQPATRTKRKANAIISAPASKRAKGTTPMKSEETPEAMLPPPPPKLLENLKGKYAILTDVACCDGQSDPAHDYMCNIVLSPGDGKTMRGHLNMGQIMDYNILMFFEKRPTEESSQKVWFRWRGTKAYGSYKKYRGDNNHGWVKFLGDCRIEVWFDKLKVHLDAQKGRGMGENQKHSMSGFWENWHDYDDKEIDLLDTSKLFPDW</sequence>